<proteinExistence type="predicted"/>
<organism evidence="1 2">
    <name type="scientific">Sutcliffiella rhizosphaerae</name>
    <dbReference type="NCBI Taxonomy" id="2880967"/>
    <lineage>
        <taxon>Bacteria</taxon>
        <taxon>Bacillati</taxon>
        <taxon>Bacillota</taxon>
        <taxon>Bacilli</taxon>
        <taxon>Bacillales</taxon>
        <taxon>Bacillaceae</taxon>
        <taxon>Sutcliffiella</taxon>
    </lineage>
</organism>
<dbReference type="RefSeq" id="WP_230500767.1">
    <property type="nucleotide sequence ID" value="NZ_CAKJTJ010000006.1"/>
</dbReference>
<dbReference type="InterPro" id="IPR036638">
    <property type="entry name" value="HLH_DNA-bd_sf"/>
</dbReference>
<comment type="caution">
    <text evidence="1">The sequence shown here is derived from an EMBL/GenBank/DDBJ whole genome shotgun (WGS) entry which is preliminary data.</text>
</comment>
<gene>
    <name evidence="1" type="ORF">BACCIP111883_01632</name>
</gene>
<dbReference type="Pfam" id="PF09388">
    <property type="entry name" value="SpoOE-like"/>
    <property type="match status" value="1"/>
</dbReference>
<dbReference type="EMBL" id="CAKJTJ010000006">
    <property type="protein sequence ID" value="CAG9620861.1"/>
    <property type="molecule type" value="Genomic_DNA"/>
</dbReference>
<evidence type="ECO:0008006" key="3">
    <source>
        <dbReference type="Google" id="ProtNLM"/>
    </source>
</evidence>
<keyword evidence="2" id="KW-1185">Reference proteome</keyword>
<sequence>MVTVTVIERLLSIIEYRKKELTQLALSKDFHDPKIIKQSQELDKLIYKYQTLSLYKSRIS</sequence>
<evidence type="ECO:0000313" key="2">
    <source>
        <dbReference type="Proteomes" id="UP000789833"/>
    </source>
</evidence>
<dbReference type="SUPFAM" id="SSF140500">
    <property type="entry name" value="BAS1536-like"/>
    <property type="match status" value="1"/>
</dbReference>
<dbReference type="InterPro" id="IPR037208">
    <property type="entry name" value="Spo0E-like_sf"/>
</dbReference>
<accession>A0ABN8A901</accession>
<dbReference type="Gene3D" id="4.10.280.10">
    <property type="entry name" value="Helix-loop-helix DNA-binding domain"/>
    <property type="match status" value="1"/>
</dbReference>
<dbReference type="InterPro" id="IPR018540">
    <property type="entry name" value="Spo0E-like"/>
</dbReference>
<dbReference type="Proteomes" id="UP000789833">
    <property type="component" value="Unassembled WGS sequence"/>
</dbReference>
<name>A0ABN8A901_9BACI</name>
<evidence type="ECO:0000313" key="1">
    <source>
        <dbReference type="EMBL" id="CAG9620861.1"/>
    </source>
</evidence>
<reference evidence="1 2" key="1">
    <citation type="submission" date="2021-10" db="EMBL/GenBank/DDBJ databases">
        <authorList>
            <person name="Criscuolo A."/>
        </authorList>
    </citation>
    <scope>NUCLEOTIDE SEQUENCE [LARGE SCALE GENOMIC DNA]</scope>
    <source>
        <strain evidence="2">CIP 111883</strain>
    </source>
</reference>
<protein>
    <recommendedName>
        <fullName evidence="3">Aspartyl-phosphate phosphatase Spo0E family protein</fullName>
    </recommendedName>
</protein>